<proteinExistence type="predicted"/>
<gene>
    <name evidence="3" type="ORF">GCM10009037_09240</name>
</gene>
<dbReference type="Pfam" id="PF02518">
    <property type="entry name" value="HATPase_c"/>
    <property type="match status" value="1"/>
</dbReference>
<accession>A0A830ETC9</accession>
<dbReference type="InterPro" id="IPR005467">
    <property type="entry name" value="His_kinase_dom"/>
</dbReference>
<reference evidence="3 4" key="1">
    <citation type="journal article" date="2019" name="Int. J. Syst. Evol. Microbiol.">
        <title>The Global Catalogue of Microorganisms (GCM) 10K type strain sequencing project: providing services to taxonomists for standard genome sequencing and annotation.</title>
        <authorList>
            <consortium name="The Broad Institute Genomics Platform"/>
            <consortium name="The Broad Institute Genome Sequencing Center for Infectious Disease"/>
            <person name="Wu L."/>
            <person name="Ma J."/>
        </authorList>
    </citation>
    <scope>NUCLEOTIDE SEQUENCE [LARGE SCALE GENOMIC DNA]</scope>
    <source>
        <strain evidence="3 4">JCM 19585</strain>
    </source>
</reference>
<dbReference type="RefSeq" id="WP_188879664.1">
    <property type="nucleotide sequence ID" value="NZ_BMPF01000001.1"/>
</dbReference>
<dbReference type="InterPro" id="IPR003594">
    <property type="entry name" value="HATPase_dom"/>
</dbReference>
<name>A0A830ETC9_9EURY</name>
<dbReference type="InterPro" id="IPR036890">
    <property type="entry name" value="HATPase_C_sf"/>
</dbReference>
<organism evidence="3 4">
    <name type="scientific">Halarchaeum grantii</name>
    <dbReference type="NCBI Taxonomy" id="1193105"/>
    <lineage>
        <taxon>Archaea</taxon>
        <taxon>Methanobacteriati</taxon>
        <taxon>Methanobacteriota</taxon>
        <taxon>Stenosarchaea group</taxon>
        <taxon>Halobacteria</taxon>
        <taxon>Halobacteriales</taxon>
        <taxon>Halobacteriaceae</taxon>
    </lineage>
</organism>
<keyword evidence="1" id="KW-0812">Transmembrane</keyword>
<evidence type="ECO:0000256" key="1">
    <source>
        <dbReference type="SAM" id="Phobius"/>
    </source>
</evidence>
<feature type="domain" description="Histidine kinase" evidence="2">
    <location>
        <begin position="162"/>
        <end position="365"/>
    </location>
</feature>
<feature type="transmembrane region" description="Helical" evidence="1">
    <location>
        <begin position="78"/>
        <end position="99"/>
    </location>
</feature>
<protein>
    <recommendedName>
        <fullName evidence="2">Histidine kinase domain-containing protein</fullName>
    </recommendedName>
</protein>
<keyword evidence="4" id="KW-1185">Reference proteome</keyword>
<dbReference type="OrthoDB" id="82207at2157"/>
<feature type="transmembrane region" description="Helical" evidence="1">
    <location>
        <begin position="12"/>
        <end position="33"/>
    </location>
</feature>
<evidence type="ECO:0000313" key="3">
    <source>
        <dbReference type="EMBL" id="GGL27812.1"/>
    </source>
</evidence>
<dbReference type="InterPro" id="IPR031623">
    <property type="entry name" value="HisKA_4TM"/>
</dbReference>
<keyword evidence="1" id="KW-0472">Membrane</keyword>
<sequence length="372" mass="40342">MDDVAGVRSRWAWVIIAVVSGALVAYNISHFLLGHADTHALPVDYVVGWAPSLALSVAVVASMRWARGRDADDYGWTFCRWFLSGALVLGASGAASLAVEALRGATLAEPVFVTGMWVMGGGVVGLYVGYVDTRRQMAREHAERASADAQRLAQQLSVINRVLRHDVRTDLNVVLGYADQVGGYFEAGEEPPELKKLRERAHRLVDLAEQARVVEGLLEDDRVRPIAVGEQLTSRLTELRLDHPDIDVSGTVDEDAVARGHRLLELALDAVLDTAVADTADVTTLDVTCRLVDDGETVEIVVVDDGPGIPAGARVISRDEAETPLEHADGIGLWTVRWAVERSEGTFDLGDGSEDRIRIRLPAHGDFRGESD</sequence>
<evidence type="ECO:0000259" key="2">
    <source>
        <dbReference type="PROSITE" id="PS50109"/>
    </source>
</evidence>
<comment type="caution">
    <text evidence="3">The sequence shown here is derived from an EMBL/GenBank/DDBJ whole genome shotgun (WGS) entry which is preliminary data.</text>
</comment>
<dbReference type="PROSITE" id="PS50109">
    <property type="entry name" value="HIS_KIN"/>
    <property type="match status" value="1"/>
</dbReference>
<dbReference type="Pfam" id="PF16926">
    <property type="entry name" value="HisKA_4TM"/>
    <property type="match status" value="1"/>
</dbReference>
<keyword evidence="1" id="KW-1133">Transmembrane helix</keyword>
<evidence type="ECO:0000313" key="4">
    <source>
        <dbReference type="Proteomes" id="UP000628840"/>
    </source>
</evidence>
<feature type="transmembrane region" description="Helical" evidence="1">
    <location>
        <begin position="45"/>
        <end position="66"/>
    </location>
</feature>
<feature type="transmembrane region" description="Helical" evidence="1">
    <location>
        <begin position="111"/>
        <end position="130"/>
    </location>
</feature>
<dbReference type="SUPFAM" id="SSF55874">
    <property type="entry name" value="ATPase domain of HSP90 chaperone/DNA topoisomerase II/histidine kinase"/>
    <property type="match status" value="1"/>
</dbReference>
<dbReference type="AlphaFoldDB" id="A0A830ETC9"/>
<dbReference type="Proteomes" id="UP000628840">
    <property type="component" value="Unassembled WGS sequence"/>
</dbReference>
<dbReference type="EMBL" id="BMPF01000001">
    <property type="protein sequence ID" value="GGL27812.1"/>
    <property type="molecule type" value="Genomic_DNA"/>
</dbReference>
<dbReference type="Gene3D" id="3.30.565.10">
    <property type="entry name" value="Histidine kinase-like ATPase, C-terminal domain"/>
    <property type="match status" value="1"/>
</dbReference>